<proteinExistence type="predicted"/>
<keyword evidence="1" id="KW-1133">Transmembrane helix</keyword>
<evidence type="ECO:0000313" key="3">
    <source>
        <dbReference type="Proteomes" id="UP000377595"/>
    </source>
</evidence>
<dbReference type="RefSeq" id="WP_155344732.1">
    <property type="nucleotide sequence ID" value="NZ_BAAAHM010000028.1"/>
</dbReference>
<keyword evidence="1" id="KW-0812">Transmembrane</keyword>
<keyword evidence="1" id="KW-0472">Membrane</keyword>
<protein>
    <submittedName>
        <fullName evidence="2">Uncharacterized protein</fullName>
    </submittedName>
</protein>
<name>A0A5M3XIZ5_9ACTN</name>
<reference evidence="2 3" key="1">
    <citation type="submission" date="2019-10" db="EMBL/GenBank/DDBJ databases">
        <title>Whole genome shotgun sequence of Acrocarpospora pleiomorpha NBRC 16267.</title>
        <authorList>
            <person name="Ichikawa N."/>
            <person name="Kimura A."/>
            <person name="Kitahashi Y."/>
            <person name="Komaki H."/>
            <person name="Oguchi A."/>
        </authorList>
    </citation>
    <scope>NUCLEOTIDE SEQUENCE [LARGE SCALE GENOMIC DNA]</scope>
    <source>
        <strain evidence="2 3">NBRC 16267</strain>
    </source>
</reference>
<dbReference type="Proteomes" id="UP000377595">
    <property type="component" value="Unassembled WGS sequence"/>
</dbReference>
<dbReference type="AlphaFoldDB" id="A0A5M3XIZ5"/>
<evidence type="ECO:0000313" key="2">
    <source>
        <dbReference type="EMBL" id="GES19651.1"/>
    </source>
</evidence>
<gene>
    <name evidence="2" type="ORF">Aple_025470</name>
</gene>
<organism evidence="2 3">
    <name type="scientific">Acrocarpospora pleiomorpha</name>
    <dbReference type="NCBI Taxonomy" id="90975"/>
    <lineage>
        <taxon>Bacteria</taxon>
        <taxon>Bacillati</taxon>
        <taxon>Actinomycetota</taxon>
        <taxon>Actinomycetes</taxon>
        <taxon>Streptosporangiales</taxon>
        <taxon>Streptosporangiaceae</taxon>
        <taxon>Acrocarpospora</taxon>
    </lineage>
</organism>
<feature type="transmembrane region" description="Helical" evidence="1">
    <location>
        <begin position="6"/>
        <end position="27"/>
    </location>
</feature>
<dbReference type="EMBL" id="BLAF01000013">
    <property type="protein sequence ID" value="GES19651.1"/>
    <property type="molecule type" value="Genomic_DNA"/>
</dbReference>
<evidence type="ECO:0000256" key="1">
    <source>
        <dbReference type="SAM" id="Phobius"/>
    </source>
</evidence>
<sequence length="87" mass="9535">MSVPDWVEWVNAVGTITAAAIAAGAYVQSVRSSAANERALVRERRINFELDKLGEIAEAITSFDLGGSSYRLIGLRVECCPRMNSRF</sequence>
<accession>A0A5M3XIZ5</accession>
<comment type="caution">
    <text evidence="2">The sequence shown here is derived from an EMBL/GenBank/DDBJ whole genome shotgun (WGS) entry which is preliminary data.</text>
</comment>
<keyword evidence="3" id="KW-1185">Reference proteome</keyword>